<dbReference type="Proteomes" id="UP000504607">
    <property type="component" value="Chromosome 4"/>
</dbReference>
<dbReference type="Pfam" id="PF09348">
    <property type="entry name" value="DUF1990"/>
    <property type="match status" value="1"/>
</dbReference>
<sequence>MVGGLFLSWRRPSRDQQKACIAQAGGFNYDPRFHAASSPPPSQNGNKEVEEALSKNGFFINRARVLLGSGPLTFRLAKSALLSWTHFRLGWAFVDSETPIETGVKFCVCVKELLPWVMMPLQVAYVTDIFTPRPTPIEAAASRPIKSCFGFGGGTLQGHLLVFSPAGEERFSIEWDENDQIWYETFSFSKPAHFLSVIAYPYVQLRQKHFAQQSTNAVLKFVASKKQSTT</sequence>
<dbReference type="InterPro" id="IPR018960">
    <property type="entry name" value="DUF1990"/>
</dbReference>
<dbReference type="OrthoDB" id="46304at2759"/>
<feature type="domain" description="DUF1990" evidence="1">
    <location>
        <begin position="56"/>
        <end position="216"/>
    </location>
</feature>
<dbReference type="PANTHER" id="PTHR34202">
    <property type="entry name" value="UPF0548 PROTEIN"/>
    <property type="match status" value="1"/>
</dbReference>
<evidence type="ECO:0000313" key="3">
    <source>
        <dbReference type="RefSeq" id="XP_010918176.1"/>
    </source>
</evidence>
<dbReference type="FunCoup" id="A0A6I9R1T2">
    <property type="interactions" value="405"/>
</dbReference>
<protein>
    <submittedName>
        <fullName evidence="3">UPF0548 protein At2g17695 isoform X1</fullName>
    </submittedName>
</protein>
<reference evidence="3" key="1">
    <citation type="submission" date="2025-08" db="UniProtKB">
        <authorList>
            <consortium name="RefSeq"/>
        </authorList>
    </citation>
    <scope>IDENTIFICATION</scope>
</reference>
<dbReference type="InParanoid" id="A0A6I9R1T2"/>
<evidence type="ECO:0000313" key="2">
    <source>
        <dbReference type="Proteomes" id="UP000504607"/>
    </source>
</evidence>
<dbReference type="PANTHER" id="PTHR34202:SF1">
    <property type="entry name" value="UPF0548 PROTEIN"/>
    <property type="match status" value="1"/>
</dbReference>
<dbReference type="RefSeq" id="XP_010918176.1">
    <property type="nucleotide sequence ID" value="XM_010919874.3"/>
</dbReference>
<name>A0A6I9R1T2_ELAGV</name>
<keyword evidence="2" id="KW-1185">Reference proteome</keyword>
<proteinExistence type="predicted"/>
<dbReference type="AlphaFoldDB" id="A0A6I9R1T2"/>
<organism evidence="2 3">
    <name type="scientific">Elaeis guineensis var. tenera</name>
    <name type="common">Oil palm</name>
    <dbReference type="NCBI Taxonomy" id="51953"/>
    <lineage>
        <taxon>Eukaryota</taxon>
        <taxon>Viridiplantae</taxon>
        <taxon>Streptophyta</taxon>
        <taxon>Embryophyta</taxon>
        <taxon>Tracheophyta</taxon>
        <taxon>Spermatophyta</taxon>
        <taxon>Magnoliopsida</taxon>
        <taxon>Liliopsida</taxon>
        <taxon>Arecaceae</taxon>
        <taxon>Arecoideae</taxon>
        <taxon>Cocoseae</taxon>
        <taxon>Elaeidinae</taxon>
        <taxon>Elaeis</taxon>
    </lineage>
</organism>
<accession>A0A6I9R1T2</accession>
<gene>
    <name evidence="3" type="primary">LOC105042587</name>
</gene>
<evidence type="ECO:0000259" key="1">
    <source>
        <dbReference type="Pfam" id="PF09348"/>
    </source>
</evidence>